<evidence type="ECO:0000313" key="1">
    <source>
        <dbReference type="EMBL" id="GIY77400.1"/>
    </source>
</evidence>
<sequence>MANFTLQQSTSIICSNHPLNPTQKNSAFNWKQLNLPLTPSSATANLSRPLPGFKGGNLPPSPTRGALVSCQPSLGASCRTLFSGGAGGGQLCASSWILNGRGFAFWVAPPLEWLLCAKTLCLRKGRQVRLPLEVKRFVSKVKSIKRMKVLLTRIQ</sequence>
<name>A0AAV4W7P1_9ARAC</name>
<dbReference type="AlphaFoldDB" id="A0AAV4W7P1"/>
<accession>A0AAV4W7P1</accession>
<proteinExistence type="predicted"/>
<evidence type="ECO:0000313" key="2">
    <source>
        <dbReference type="Proteomes" id="UP001054837"/>
    </source>
</evidence>
<keyword evidence="2" id="KW-1185">Reference proteome</keyword>
<gene>
    <name evidence="1" type="ORF">CDAR_480961</name>
</gene>
<organism evidence="1 2">
    <name type="scientific">Caerostris darwini</name>
    <dbReference type="NCBI Taxonomy" id="1538125"/>
    <lineage>
        <taxon>Eukaryota</taxon>
        <taxon>Metazoa</taxon>
        <taxon>Ecdysozoa</taxon>
        <taxon>Arthropoda</taxon>
        <taxon>Chelicerata</taxon>
        <taxon>Arachnida</taxon>
        <taxon>Araneae</taxon>
        <taxon>Araneomorphae</taxon>
        <taxon>Entelegynae</taxon>
        <taxon>Araneoidea</taxon>
        <taxon>Araneidae</taxon>
        <taxon>Caerostris</taxon>
    </lineage>
</organism>
<dbReference type="EMBL" id="BPLQ01014119">
    <property type="protein sequence ID" value="GIY77400.1"/>
    <property type="molecule type" value="Genomic_DNA"/>
</dbReference>
<reference evidence="1 2" key="1">
    <citation type="submission" date="2021-06" db="EMBL/GenBank/DDBJ databases">
        <title>Caerostris darwini draft genome.</title>
        <authorList>
            <person name="Kono N."/>
            <person name="Arakawa K."/>
        </authorList>
    </citation>
    <scope>NUCLEOTIDE SEQUENCE [LARGE SCALE GENOMIC DNA]</scope>
</reference>
<comment type="caution">
    <text evidence="1">The sequence shown here is derived from an EMBL/GenBank/DDBJ whole genome shotgun (WGS) entry which is preliminary data.</text>
</comment>
<dbReference type="Proteomes" id="UP001054837">
    <property type="component" value="Unassembled WGS sequence"/>
</dbReference>
<protein>
    <submittedName>
        <fullName evidence="1">Uncharacterized protein</fullName>
    </submittedName>
</protein>